<proteinExistence type="predicted"/>
<dbReference type="InterPro" id="IPR032675">
    <property type="entry name" value="LRR_dom_sf"/>
</dbReference>
<sequence>MLLHQSPKLAIMMKREIIANKSFAHLTYPLIETLSNQKWDTDTHNFVQKIPTKYKLLNVLDFQDSPLSCVPENWGNVAHLKYLNLRYSMMPTQLLKFIGKLHNLETLDIRRTYVKEMPKEILKLRMLRHLLVDDEELSPLRKGLGGMTSLQTLSHVKLTMDDDGVELSRELGMLTQLRNLGLNYVKKE</sequence>
<organism evidence="3">
    <name type="scientific">Glycine max</name>
    <name type="common">Soybean</name>
    <name type="synonym">Glycine hispida</name>
    <dbReference type="NCBI Taxonomy" id="3847"/>
    <lineage>
        <taxon>Eukaryota</taxon>
        <taxon>Viridiplantae</taxon>
        <taxon>Streptophyta</taxon>
        <taxon>Embryophyta</taxon>
        <taxon>Tracheophyta</taxon>
        <taxon>Spermatophyta</taxon>
        <taxon>Magnoliopsida</taxon>
        <taxon>eudicotyledons</taxon>
        <taxon>Gunneridae</taxon>
        <taxon>Pentapetalae</taxon>
        <taxon>rosids</taxon>
        <taxon>fabids</taxon>
        <taxon>Fabales</taxon>
        <taxon>Fabaceae</taxon>
        <taxon>Papilionoideae</taxon>
        <taxon>50 kb inversion clade</taxon>
        <taxon>NPAAA clade</taxon>
        <taxon>indigoferoid/millettioid clade</taxon>
        <taxon>Phaseoleae</taxon>
        <taxon>Glycine</taxon>
        <taxon>Glycine subgen. Soja</taxon>
    </lineage>
</organism>
<accession>A0A0R0J4H1</accession>
<name>A0A0R0J4H1_SOYBN</name>
<dbReference type="PANTHER" id="PTHR47186">
    <property type="entry name" value="LEUCINE-RICH REPEAT-CONTAINING PROTEIN 57"/>
    <property type="match status" value="1"/>
</dbReference>
<dbReference type="Gramene" id="KRH49713">
    <property type="protein sequence ID" value="KRH49713"/>
    <property type="gene ID" value="GLYMA_07G174300"/>
</dbReference>
<protein>
    <recommendedName>
        <fullName evidence="2">Disease resistance R13L4/SHOC-2-like LRR domain-containing protein</fullName>
    </recommendedName>
</protein>
<reference evidence="3 4" key="1">
    <citation type="journal article" date="2010" name="Nature">
        <title>Genome sequence of the palaeopolyploid soybean.</title>
        <authorList>
            <person name="Schmutz J."/>
            <person name="Cannon S.B."/>
            <person name="Schlueter J."/>
            <person name="Ma J."/>
            <person name="Mitros T."/>
            <person name="Nelson W."/>
            <person name="Hyten D.L."/>
            <person name="Song Q."/>
            <person name="Thelen J.J."/>
            <person name="Cheng J."/>
            <person name="Xu D."/>
            <person name="Hellsten U."/>
            <person name="May G.D."/>
            <person name="Yu Y."/>
            <person name="Sakurai T."/>
            <person name="Umezawa T."/>
            <person name="Bhattacharyya M.K."/>
            <person name="Sandhu D."/>
            <person name="Valliyodan B."/>
            <person name="Lindquist E."/>
            <person name="Peto M."/>
            <person name="Grant D."/>
            <person name="Shu S."/>
            <person name="Goodstein D."/>
            <person name="Barry K."/>
            <person name="Futrell-Griggs M."/>
            <person name="Abernathy B."/>
            <person name="Du J."/>
            <person name="Tian Z."/>
            <person name="Zhu L."/>
            <person name="Gill N."/>
            <person name="Joshi T."/>
            <person name="Libault M."/>
            <person name="Sethuraman A."/>
            <person name="Zhang X.-C."/>
            <person name="Shinozaki K."/>
            <person name="Nguyen H.T."/>
            <person name="Wing R.A."/>
            <person name="Cregan P."/>
            <person name="Specht J."/>
            <person name="Grimwood J."/>
            <person name="Rokhsar D."/>
            <person name="Stacey G."/>
            <person name="Shoemaker R.C."/>
            <person name="Jackson S.A."/>
        </authorList>
    </citation>
    <scope>NUCLEOTIDE SEQUENCE</scope>
    <source>
        <strain evidence="4">cv. Williams 82</strain>
        <tissue evidence="3">Callus</tissue>
    </source>
</reference>
<keyword evidence="1" id="KW-0677">Repeat</keyword>
<dbReference type="OMA" id="KSIVIME"/>
<dbReference type="SMR" id="A0A0R0J4H1"/>
<reference evidence="3" key="3">
    <citation type="submission" date="2018-07" db="EMBL/GenBank/DDBJ databases">
        <title>WGS assembly of Glycine max.</title>
        <authorList>
            <person name="Schmutz J."/>
            <person name="Cannon S."/>
            <person name="Schlueter J."/>
            <person name="Ma J."/>
            <person name="Mitros T."/>
            <person name="Nelson W."/>
            <person name="Hyten D."/>
            <person name="Song Q."/>
            <person name="Thelen J."/>
            <person name="Cheng J."/>
            <person name="Xu D."/>
            <person name="Hellsten U."/>
            <person name="May G."/>
            <person name="Yu Y."/>
            <person name="Sakurai T."/>
            <person name="Umezawa T."/>
            <person name="Bhattacharyya M."/>
            <person name="Sandhu D."/>
            <person name="Valliyodan B."/>
            <person name="Lindquist E."/>
            <person name="Peto M."/>
            <person name="Grant D."/>
            <person name="Shu S."/>
            <person name="Goodstein D."/>
            <person name="Barry K."/>
            <person name="Futrell-Griggs M."/>
            <person name="Abernathy B."/>
            <person name="Du J."/>
            <person name="Tian Z."/>
            <person name="Zhu L."/>
            <person name="Gill N."/>
            <person name="Joshi T."/>
            <person name="Libault M."/>
            <person name="Sethuraman A."/>
            <person name="Zhang X."/>
            <person name="Shinozaki K."/>
            <person name="Nguyen H."/>
            <person name="Wing R."/>
            <person name="Cregan P."/>
            <person name="Specht J."/>
            <person name="Grimwood J."/>
            <person name="Rokhsar D."/>
            <person name="Stacey G."/>
            <person name="Shoemaker R."/>
            <person name="Jackson S."/>
        </authorList>
    </citation>
    <scope>NUCLEOTIDE SEQUENCE</scope>
    <source>
        <tissue evidence="3">Callus</tissue>
    </source>
</reference>
<reference evidence="4" key="2">
    <citation type="submission" date="2018-02" db="UniProtKB">
        <authorList>
            <consortium name="EnsemblPlants"/>
        </authorList>
    </citation>
    <scope>IDENTIFICATION</scope>
    <source>
        <strain evidence="4">Williams 82</strain>
    </source>
</reference>
<evidence type="ECO:0000313" key="4">
    <source>
        <dbReference type="EnsemblPlants" id="KRH49713"/>
    </source>
</evidence>
<evidence type="ECO:0000259" key="2">
    <source>
        <dbReference type="Pfam" id="PF23598"/>
    </source>
</evidence>
<dbReference type="InParanoid" id="A0A0R0J4H1"/>
<dbReference type="Gene3D" id="3.80.10.10">
    <property type="entry name" value="Ribonuclease Inhibitor"/>
    <property type="match status" value="1"/>
</dbReference>
<dbReference type="EnsemblPlants" id="KRH49713">
    <property type="protein sequence ID" value="KRH49713"/>
    <property type="gene ID" value="GLYMA_07G174300"/>
</dbReference>
<keyword evidence="5" id="KW-1185">Reference proteome</keyword>
<evidence type="ECO:0000313" key="5">
    <source>
        <dbReference type="Proteomes" id="UP000008827"/>
    </source>
</evidence>
<evidence type="ECO:0000256" key="1">
    <source>
        <dbReference type="ARBA" id="ARBA00022737"/>
    </source>
</evidence>
<evidence type="ECO:0000313" key="3">
    <source>
        <dbReference type="EMBL" id="KRH49713.1"/>
    </source>
</evidence>
<feature type="domain" description="Disease resistance R13L4/SHOC-2-like LRR" evidence="2">
    <location>
        <begin position="52"/>
        <end position="184"/>
    </location>
</feature>
<dbReference type="AlphaFoldDB" id="A0A0R0J4H1"/>
<dbReference type="Proteomes" id="UP000008827">
    <property type="component" value="Chromosome 7"/>
</dbReference>
<dbReference type="STRING" id="3847.A0A0R0J4H1"/>
<dbReference type="PANTHER" id="PTHR47186:SF3">
    <property type="entry name" value="OS09G0267800 PROTEIN"/>
    <property type="match status" value="1"/>
</dbReference>
<dbReference type="Pfam" id="PF23598">
    <property type="entry name" value="LRR_14"/>
    <property type="match status" value="1"/>
</dbReference>
<dbReference type="EMBL" id="CM000840">
    <property type="protein sequence ID" value="KRH49713.1"/>
    <property type="molecule type" value="Genomic_DNA"/>
</dbReference>
<dbReference type="InterPro" id="IPR055414">
    <property type="entry name" value="LRR_R13L4/SHOC2-like"/>
</dbReference>
<dbReference type="SUPFAM" id="SSF52047">
    <property type="entry name" value="RNI-like"/>
    <property type="match status" value="1"/>
</dbReference>
<gene>
    <name evidence="3" type="ORF">GLYMA_07G174300</name>
</gene>